<gene>
    <name evidence="3" type="ORF">B0T23DRAFT_158395</name>
</gene>
<feature type="coiled-coil region" evidence="1">
    <location>
        <begin position="133"/>
        <end position="160"/>
    </location>
</feature>
<evidence type="ECO:0000313" key="3">
    <source>
        <dbReference type="EMBL" id="KAK3490302.1"/>
    </source>
</evidence>
<keyword evidence="1" id="KW-0175">Coiled coil</keyword>
<feature type="region of interest" description="Disordered" evidence="2">
    <location>
        <begin position="205"/>
        <end position="247"/>
    </location>
</feature>
<accession>A0AAJ0MQC2</accession>
<evidence type="ECO:0000256" key="2">
    <source>
        <dbReference type="SAM" id="MobiDB-lite"/>
    </source>
</evidence>
<dbReference type="RefSeq" id="XP_062691485.1">
    <property type="nucleotide sequence ID" value="XM_062832675.1"/>
</dbReference>
<name>A0AAJ0MQC2_9PEZI</name>
<organism evidence="3 4">
    <name type="scientific">Neurospora hispaniola</name>
    <dbReference type="NCBI Taxonomy" id="588809"/>
    <lineage>
        <taxon>Eukaryota</taxon>
        <taxon>Fungi</taxon>
        <taxon>Dikarya</taxon>
        <taxon>Ascomycota</taxon>
        <taxon>Pezizomycotina</taxon>
        <taxon>Sordariomycetes</taxon>
        <taxon>Sordariomycetidae</taxon>
        <taxon>Sordariales</taxon>
        <taxon>Sordariaceae</taxon>
        <taxon>Neurospora</taxon>
    </lineage>
</organism>
<protein>
    <submittedName>
        <fullName evidence="3">Uncharacterized protein</fullName>
    </submittedName>
</protein>
<sequence>MVDVPSEFSVSSASSTRSEASSNETVIHTPSPAGPDRQPSLPQARIGEILRIPSTRADLRGICDDALREHIWRQSLDYIPLSLRHTGLERFPQFQIPLSDLRPPQDSLPNNPRPRQPIILDGSAGWRARQRGRTEVNIAAARLLEEMERLRQEDLRIREDRRQIAYLLRRSIMANQPIILNHIPPPQMPVNANFPLRVLEDTERENVVNRLPPHARQRSSRVRQRSDEVREESEGTERDPFDEVNPFRRRRNLPRWATYSNLSEG</sequence>
<dbReference type="Proteomes" id="UP001285908">
    <property type="component" value="Unassembled WGS sequence"/>
</dbReference>
<dbReference type="EMBL" id="JAULSX010000005">
    <property type="protein sequence ID" value="KAK3490302.1"/>
    <property type="molecule type" value="Genomic_DNA"/>
</dbReference>
<feature type="compositionally biased region" description="Basic and acidic residues" evidence="2">
    <location>
        <begin position="224"/>
        <end position="241"/>
    </location>
</feature>
<reference evidence="3 4" key="1">
    <citation type="journal article" date="2023" name="Mol. Phylogenet. Evol.">
        <title>Genome-scale phylogeny and comparative genomics of the fungal order Sordariales.</title>
        <authorList>
            <person name="Hensen N."/>
            <person name="Bonometti L."/>
            <person name="Westerberg I."/>
            <person name="Brannstrom I.O."/>
            <person name="Guillou S."/>
            <person name="Cros-Aarteil S."/>
            <person name="Calhoun S."/>
            <person name="Haridas S."/>
            <person name="Kuo A."/>
            <person name="Mondo S."/>
            <person name="Pangilinan J."/>
            <person name="Riley R."/>
            <person name="LaButti K."/>
            <person name="Andreopoulos B."/>
            <person name="Lipzen A."/>
            <person name="Chen C."/>
            <person name="Yan M."/>
            <person name="Daum C."/>
            <person name="Ng V."/>
            <person name="Clum A."/>
            <person name="Steindorff A."/>
            <person name="Ohm R.A."/>
            <person name="Martin F."/>
            <person name="Silar P."/>
            <person name="Natvig D.O."/>
            <person name="Lalanne C."/>
            <person name="Gautier V."/>
            <person name="Ament-Velasquez S.L."/>
            <person name="Kruys A."/>
            <person name="Hutchinson M.I."/>
            <person name="Powell A.J."/>
            <person name="Barry K."/>
            <person name="Miller A.N."/>
            <person name="Grigoriev I.V."/>
            <person name="Debuchy R."/>
            <person name="Gladieux P."/>
            <person name="Hiltunen Thoren M."/>
            <person name="Johannesson H."/>
        </authorList>
    </citation>
    <scope>NUCLEOTIDE SEQUENCE [LARGE SCALE GENOMIC DNA]</scope>
    <source>
        <strain evidence="3 4">FGSC 10403</strain>
    </source>
</reference>
<feature type="compositionally biased region" description="Low complexity" evidence="2">
    <location>
        <begin position="1"/>
        <end position="22"/>
    </location>
</feature>
<feature type="compositionally biased region" description="Basic residues" evidence="2">
    <location>
        <begin position="213"/>
        <end position="223"/>
    </location>
</feature>
<evidence type="ECO:0000256" key="1">
    <source>
        <dbReference type="SAM" id="Coils"/>
    </source>
</evidence>
<proteinExistence type="predicted"/>
<comment type="caution">
    <text evidence="3">The sequence shown here is derived from an EMBL/GenBank/DDBJ whole genome shotgun (WGS) entry which is preliminary data.</text>
</comment>
<feature type="region of interest" description="Disordered" evidence="2">
    <location>
        <begin position="1"/>
        <end position="41"/>
    </location>
</feature>
<evidence type="ECO:0000313" key="4">
    <source>
        <dbReference type="Proteomes" id="UP001285908"/>
    </source>
</evidence>
<dbReference type="GeneID" id="87870297"/>
<dbReference type="AlphaFoldDB" id="A0AAJ0MQC2"/>
<keyword evidence="4" id="KW-1185">Reference proteome</keyword>